<feature type="signal peptide" evidence="2">
    <location>
        <begin position="1"/>
        <end position="26"/>
    </location>
</feature>
<dbReference type="OrthoDB" id="4243055at2"/>
<evidence type="ECO:0000313" key="3">
    <source>
        <dbReference type="EMBL" id="ALC23484.1"/>
    </source>
</evidence>
<proteinExistence type="predicted"/>
<feature type="chain" id="PRO_5044292058" evidence="2">
    <location>
        <begin position="27"/>
        <end position="168"/>
    </location>
</feature>
<evidence type="ECO:0000256" key="1">
    <source>
        <dbReference type="SAM" id="MobiDB-lite"/>
    </source>
</evidence>
<feature type="region of interest" description="Disordered" evidence="1">
    <location>
        <begin position="29"/>
        <end position="56"/>
    </location>
</feature>
<evidence type="ECO:0000256" key="2">
    <source>
        <dbReference type="SAM" id="SignalP"/>
    </source>
</evidence>
<dbReference type="PATRIC" id="fig|38300.4.peg.5428"/>
<dbReference type="AlphaFoldDB" id="A0A0M4DDS3"/>
<feature type="compositionally biased region" description="Low complexity" evidence="1">
    <location>
        <begin position="34"/>
        <end position="53"/>
    </location>
</feature>
<dbReference type="GeneID" id="97233767"/>
<keyword evidence="2" id="KW-0732">Signal</keyword>
<gene>
    <name evidence="3" type="ORF">SPRI_5178</name>
</gene>
<dbReference type="EMBL" id="CP011340">
    <property type="protein sequence ID" value="ALC23484.1"/>
    <property type="molecule type" value="Genomic_DNA"/>
</dbReference>
<reference evidence="3 4" key="1">
    <citation type="submission" date="2015-08" db="EMBL/GenBank/DDBJ databases">
        <title>Genome sequence of the pristinamycin over-producing bacterium Streptomyces pristinaespiralis HCCB10218.</title>
        <authorList>
            <person name="Tian J."/>
            <person name="Yang J."/>
            <person name="Li L."/>
            <person name="Ruan L."/>
            <person name="Wei W."/>
            <person name="Zheng G."/>
            <person name="Wei Z."/>
            <person name="Yang S."/>
            <person name="Ge M."/>
            <person name="Jiang W."/>
            <person name="Lu Y."/>
        </authorList>
    </citation>
    <scope>NUCLEOTIDE SEQUENCE [LARGE SCALE GENOMIC DNA]</scope>
    <source>
        <strain evidence="3 4">HCCB 10218</strain>
    </source>
</reference>
<sequence length="168" mass="17445">MTTRTRLGVTRAVLCVGLLSAVMVTGCTENSGSTDAPTKQATPTTAASQPTGTNDKRLGEQAEAALDTVTIDDPEFVESGLESLADGIHTDSPLTRGKSYQLGVACAGQGKAKLSVHVEGEPVVRSFDCDGTAVHQRITEAPSRLRVDVDGEPGSSGMVAWRISETGT</sequence>
<evidence type="ECO:0000313" key="4">
    <source>
        <dbReference type="Proteomes" id="UP000060513"/>
    </source>
</evidence>
<dbReference type="Proteomes" id="UP000060513">
    <property type="component" value="Chromosome"/>
</dbReference>
<organism evidence="3">
    <name type="scientific">Streptomyces pristinaespiralis</name>
    <dbReference type="NCBI Taxonomy" id="38300"/>
    <lineage>
        <taxon>Bacteria</taxon>
        <taxon>Bacillati</taxon>
        <taxon>Actinomycetota</taxon>
        <taxon>Actinomycetes</taxon>
        <taxon>Kitasatosporales</taxon>
        <taxon>Streptomycetaceae</taxon>
        <taxon>Streptomyces</taxon>
    </lineage>
</organism>
<name>A0A0M4DDS3_STRPR</name>
<dbReference type="PROSITE" id="PS51257">
    <property type="entry name" value="PROKAR_LIPOPROTEIN"/>
    <property type="match status" value="1"/>
</dbReference>
<dbReference type="KEGG" id="spri:SPRI_5178"/>
<dbReference type="RefSeq" id="WP_037774794.1">
    <property type="nucleotide sequence ID" value="NZ_CP011340.1"/>
</dbReference>
<accession>A0A0M4DDS3</accession>
<protein>
    <submittedName>
        <fullName evidence="3">Uncharacterized protein</fullName>
    </submittedName>
</protein>